<dbReference type="SUPFAM" id="SSF64518">
    <property type="entry name" value="Phase 1 flagellin"/>
    <property type="match status" value="1"/>
</dbReference>
<dbReference type="Gene3D" id="1.20.1330.10">
    <property type="entry name" value="f41 fragment of flagellin, N-terminal domain"/>
    <property type="match status" value="2"/>
</dbReference>
<protein>
    <submittedName>
        <fullName evidence="2">Flagellar hook-associated protein FlgL</fullName>
    </submittedName>
</protein>
<dbReference type="PANTHER" id="PTHR42792">
    <property type="entry name" value="FLAGELLIN"/>
    <property type="match status" value="1"/>
</dbReference>
<dbReference type="Pfam" id="PF00669">
    <property type="entry name" value="Flagellin_N"/>
    <property type="match status" value="1"/>
</dbReference>
<dbReference type="EMBL" id="UOGG01000238">
    <property type="protein sequence ID" value="VAX33207.1"/>
    <property type="molecule type" value="Genomic_DNA"/>
</dbReference>
<dbReference type="AlphaFoldDB" id="A0A3B1DWK5"/>
<sequence length="506" mass="51824">MVQRVTSQAIQNTVLNNIFRITEGLAKAQIEISSGKRIQKPSDDPAGLRSSLALRTSIRRATQFLRNIDNNKIFLQSTDSALQSVSLGLTRAKELAISELGGTSTAQTRGFAAIEIGQIIAQTLEAANTQVKDQFIFGGTQTRTAPFQLSASGAVYQGNTEIFSIEIAQNTNVGLTIPGSTALGTDLNPTLTLSTQLADLNGGTGVPAGQFSVTDRGGNSATVTVASGATLGTVISSINSAGVSVTAAIDSSGKGIILTDSSSVIIQGLTVAEVSGGTTASALGIVGQRDGSLSGTVLNPRVTSATLLTGLNGGTGLVLNDIKVVNGAASATISFSTATTVGDALNLINSAGLNVTASINSAGNALRVVSNDPSTVAVANDIGVGTTAESFGLGGGRNVLDTLTTLKLALEKDDTVAVLALLENLDKGLDSVNESRAFAGTTLRQIESTDFITDQDIVDQNEQLSNTEDADIIKSASDLAALELALNATLNTTARILQPSLLDFLR</sequence>
<dbReference type="PANTHER" id="PTHR42792:SF1">
    <property type="entry name" value="FLAGELLAR HOOK-ASSOCIATED PROTEIN 3"/>
    <property type="match status" value="1"/>
</dbReference>
<evidence type="ECO:0000313" key="2">
    <source>
        <dbReference type="EMBL" id="VAX33207.1"/>
    </source>
</evidence>
<dbReference type="InterPro" id="IPR013384">
    <property type="entry name" value="Flagell_FlgL"/>
</dbReference>
<feature type="domain" description="Flagellin N-terminal" evidence="1">
    <location>
        <begin position="7"/>
        <end position="142"/>
    </location>
</feature>
<keyword evidence="2" id="KW-0966">Cell projection</keyword>
<name>A0A3B1DWK5_9ZZZZ</name>
<keyword evidence="2" id="KW-0969">Cilium</keyword>
<gene>
    <name evidence="2" type="ORF">MNBD_NITROSPINAE05-850</name>
</gene>
<dbReference type="GO" id="GO:0009424">
    <property type="term" value="C:bacterial-type flagellum hook"/>
    <property type="evidence" value="ECO:0007669"/>
    <property type="project" value="InterPro"/>
</dbReference>
<dbReference type="GO" id="GO:0005198">
    <property type="term" value="F:structural molecule activity"/>
    <property type="evidence" value="ECO:0007669"/>
    <property type="project" value="InterPro"/>
</dbReference>
<dbReference type="GO" id="GO:0071973">
    <property type="term" value="P:bacterial-type flagellum-dependent cell motility"/>
    <property type="evidence" value="ECO:0007669"/>
    <property type="project" value="InterPro"/>
</dbReference>
<dbReference type="NCBIfam" id="TIGR02550">
    <property type="entry name" value="flagell_flgL"/>
    <property type="match status" value="1"/>
</dbReference>
<dbReference type="InterPro" id="IPR001492">
    <property type="entry name" value="Flagellin"/>
</dbReference>
<keyword evidence="2" id="KW-0282">Flagellum</keyword>
<reference evidence="2" key="1">
    <citation type="submission" date="2018-06" db="EMBL/GenBank/DDBJ databases">
        <authorList>
            <person name="Zhirakovskaya E."/>
        </authorList>
    </citation>
    <scope>NUCLEOTIDE SEQUENCE</scope>
</reference>
<proteinExistence type="predicted"/>
<accession>A0A3B1DWK5</accession>
<evidence type="ECO:0000259" key="1">
    <source>
        <dbReference type="Pfam" id="PF00669"/>
    </source>
</evidence>
<dbReference type="InterPro" id="IPR001029">
    <property type="entry name" value="Flagellin_N"/>
</dbReference>
<organism evidence="2">
    <name type="scientific">hydrothermal vent metagenome</name>
    <dbReference type="NCBI Taxonomy" id="652676"/>
    <lineage>
        <taxon>unclassified sequences</taxon>
        <taxon>metagenomes</taxon>
        <taxon>ecological metagenomes</taxon>
    </lineage>
</organism>